<dbReference type="InterPro" id="IPR015915">
    <property type="entry name" value="Kelch-typ_b-propeller"/>
</dbReference>
<feature type="region of interest" description="Disordered" evidence="3">
    <location>
        <begin position="811"/>
        <end position="841"/>
    </location>
</feature>
<dbReference type="OrthoDB" id="10251809at2759"/>
<evidence type="ECO:0000313" key="4">
    <source>
        <dbReference type="EMBL" id="GAQ89745.1"/>
    </source>
</evidence>
<proteinExistence type="predicted"/>
<keyword evidence="5" id="KW-1185">Reference proteome</keyword>
<feature type="region of interest" description="Disordered" evidence="3">
    <location>
        <begin position="458"/>
        <end position="557"/>
    </location>
</feature>
<evidence type="ECO:0000313" key="5">
    <source>
        <dbReference type="Proteomes" id="UP000054558"/>
    </source>
</evidence>
<sequence>MAPGGAGGVGVRGSWAVADVAGLPAPGRWGHTALAVDGQMLLLGGCFGGQHLTNLVAYNRATRSWSQVRTTGVQQGPRDSHGACLVGRRVVVVGGTDGRAKLAGVDVLGLDTAEWTQPTCSGTPPQPRLCALEVCTFPARFPFCPSARESHVACATAEGHIVVAFGSGDGAAAYLADGVFVLDCATWTWHAPPLTGDMPPARDSAAACMLGRHMLLFGGDQGAKYLSDTWLLDTQAFTWEQVEVPGACPSPRAGQTAVAVSPDLALFFGGVGDGPEAGETVYHADVWAFSLPTRTWHPLHTSGQPPAGRFSHAACLLDGDMYVHGGCAKDELPLDEMAMLRLSPADEPPAPPDGAQLDSGAAAAAGERSSPGLLRIPSPMAATPPSSPGLLLSSIPPHPSELLPGPDGPPLAAAPPASYASEPERAAAAFSAPAASQGMMIERPRAARRAGPAVILEGRPISGNTASPDSSLSLSAGAAAMETGQKRGRAVRTGKSVLSFLESLPPAPDPESPPRRRRGRTRPPSSPGALSGGGASFPGGVLGRASSGGDGEAGPFSASKDQKLAMQRFLQQRKADKDAARARAAEQAEHPHDLRPDLAPLHMPARRMVHYGAPFAGGAPAAAAAEFPTGPFTQLLLHEGSPMDVRHEGGGADSRDAALAGGMLGAAVQGVVDGVLDMGYRITAHAGGHVFRGCLFANVRPAATPGRPAWRPQGPFRLPRLYAPAGHAPVPLPGWPVPPQPRPTGGDFDNPVAGRRVASVGGRFYPPAQPRAGAYFSRAAVGGIGEHKARGGGEPMSVEAVEAMEGIIHDLQSTHQARQSKGQPGARQGGGQLGGQQWPPK</sequence>
<dbReference type="AlphaFoldDB" id="A0A1Y1IFX8"/>
<reference evidence="4 5" key="1">
    <citation type="journal article" date="2014" name="Nat. Commun.">
        <title>Klebsormidium flaccidum genome reveals primary factors for plant terrestrial adaptation.</title>
        <authorList>
            <person name="Hori K."/>
            <person name="Maruyama F."/>
            <person name="Fujisawa T."/>
            <person name="Togashi T."/>
            <person name="Yamamoto N."/>
            <person name="Seo M."/>
            <person name="Sato S."/>
            <person name="Yamada T."/>
            <person name="Mori H."/>
            <person name="Tajima N."/>
            <person name="Moriyama T."/>
            <person name="Ikeuchi M."/>
            <person name="Watanabe M."/>
            <person name="Wada H."/>
            <person name="Kobayashi K."/>
            <person name="Saito M."/>
            <person name="Masuda T."/>
            <person name="Sasaki-Sekimoto Y."/>
            <person name="Mashiguchi K."/>
            <person name="Awai K."/>
            <person name="Shimojima M."/>
            <person name="Masuda S."/>
            <person name="Iwai M."/>
            <person name="Nobusawa T."/>
            <person name="Narise T."/>
            <person name="Kondo S."/>
            <person name="Saito H."/>
            <person name="Sato R."/>
            <person name="Murakawa M."/>
            <person name="Ihara Y."/>
            <person name="Oshima-Yamada Y."/>
            <person name="Ohtaka K."/>
            <person name="Satoh M."/>
            <person name="Sonobe K."/>
            <person name="Ishii M."/>
            <person name="Ohtani R."/>
            <person name="Kanamori-Sato M."/>
            <person name="Honoki R."/>
            <person name="Miyazaki D."/>
            <person name="Mochizuki H."/>
            <person name="Umetsu J."/>
            <person name="Higashi K."/>
            <person name="Shibata D."/>
            <person name="Kamiya Y."/>
            <person name="Sato N."/>
            <person name="Nakamura Y."/>
            <person name="Tabata S."/>
            <person name="Ida S."/>
            <person name="Kurokawa K."/>
            <person name="Ohta H."/>
        </authorList>
    </citation>
    <scope>NUCLEOTIDE SEQUENCE [LARGE SCALE GENOMIC DNA]</scope>
    <source>
        <strain evidence="4 5">NIES-2285</strain>
    </source>
</reference>
<organism evidence="4 5">
    <name type="scientific">Klebsormidium nitens</name>
    <name type="common">Green alga</name>
    <name type="synonym">Ulothrix nitens</name>
    <dbReference type="NCBI Taxonomy" id="105231"/>
    <lineage>
        <taxon>Eukaryota</taxon>
        <taxon>Viridiplantae</taxon>
        <taxon>Streptophyta</taxon>
        <taxon>Klebsormidiophyceae</taxon>
        <taxon>Klebsormidiales</taxon>
        <taxon>Klebsormidiaceae</taxon>
        <taxon>Klebsormidium</taxon>
    </lineage>
</organism>
<dbReference type="EMBL" id="DF237506">
    <property type="protein sequence ID" value="GAQ89745.1"/>
    <property type="molecule type" value="Genomic_DNA"/>
</dbReference>
<dbReference type="Pfam" id="PF24681">
    <property type="entry name" value="Kelch_KLHDC2_KLHL20_DRC7"/>
    <property type="match status" value="2"/>
</dbReference>
<feature type="region of interest" description="Disordered" evidence="3">
    <location>
        <begin position="571"/>
        <end position="597"/>
    </location>
</feature>
<accession>A0A1Y1IFX8</accession>
<feature type="compositionally biased region" description="Basic and acidic residues" evidence="3">
    <location>
        <begin position="573"/>
        <end position="596"/>
    </location>
</feature>
<dbReference type="PANTHER" id="PTHR46093:SF3">
    <property type="entry name" value="ACYL-COA-BINDING DOMAIN-CONTAINING PROTEIN 4"/>
    <property type="match status" value="1"/>
</dbReference>
<feature type="region of interest" description="Disordered" evidence="3">
    <location>
        <begin position="343"/>
        <end position="420"/>
    </location>
</feature>
<dbReference type="SUPFAM" id="SSF117281">
    <property type="entry name" value="Kelch motif"/>
    <property type="match status" value="2"/>
</dbReference>
<protein>
    <submittedName>
        <fullName evidence="4">Uncharacterized protein</fullName>
    </submittedName>
</protein>
<dbReference type="PANTHER" id="PTHR46093">
    <property type="entry name" value="ACYL-COA-BINDING DOMAIN-CONTAINING PROTEIN 5"/>
    <property type="match status" value="1"/>
</dbReference>
<feature type="compositionally biased region" description="Polar residues" evidence="3">
    <location>
        <begin position="811"/>
        <end position="821"/>
    </location>
</feature>
<dbReference type="STRING" id="105231.A0A1Y1IFX8"/>
<dbReference type="Gene3D" id="2.120.10.80">
    <property type="entry name" value="Kelch-type beta propeller"/>
    <property type="match status" value="2"/>
</dbReference>
<evidence type="ECO:0000256" key="2">
    <source>
        <dbReference type="ARBA" id="ARBA00022737"/>
    </source>
</evidence>
<dbReference type="Proteomes" id="UP000054558">
    <property type="component" value="Unassembled WGS sequence"/>
</dbReference>
<dbReference type="OMA" id="ICCKDLW"/>
<evidence type="ECO:0000256" key="3">
    <source>
        <dbReference type="SAM" id="MobiDB-lite"/>
    </source>
</evidence>
<keyword evidence="1" id="KW-0880">Kelch repeat</keyword>
<gene>
    <name evidence="4" type="ORF">KFL_005570050</name>
</gene>
<feature type="compositionally biased region" description="Gly residues" evidence="3">
    <location>
        <begin position="530"/>
        <end position="552"/>
    </location>
</feature>
<evidence type="ECO:0000256" key="1">
    <source>
        <dbReference type="ARBA" id="ARBA00022441"/>
    </source>
</evidence>
<keyword evidence="2" id="KW-0677">Repeat</keyword>
<feature type="compositionally biased region" description="Low complexity" evidence="3">
    <location>
        <begin position="377"/>
        <end position="405"/>
    </location>
</feature>
<feature type="compositionally biased region" description="Low complexity" evidence="3">
    <location>
        <begin position="466"/>
        <end position="480"/>
    </location>
</feature>
<name>A0A1Y1IFX8_KLENI</name>